<sequence length="21" mass="2332">KSTGFSRSALALQIQQAWNKP</sequence>
<evidence type="ECO:0000313" key="2">
    <source>
        <dbReference type="Proteomes" id="UP000070578"/>
    </source>
</evidence>
<dbReference type="EMBL" id="LSLI01000108">
    <property type="protein sequence ID" value="KXS31006.1"/>
    <property type="molecule type" value="Genomic_DNA"/>
</dbReference>
<accession>A0A139BPS8</accession>
<name>A0A139BPS8_9PROT</name>
<reference evidence="1 2" key="2">
    <citation type="submission" date="2016-03" db="EMBL/GenBank/DDBJ databases">
        <title>New uncultured bacterium of the family Gallionellaceae from acid mine drainage: description and reconstruction of genome based on metagenomic analysis of microbial community.</title>
        <authorList>
            <person name="Kadnikov V."/>
            <person name="Ivasenko D."/>
            <person name="Beletsky A."/>
            <person name="Mardanov A."/>
            <person name="Danilova E."/>
            <person name="Pimenov N."/>
            <person name="Karnachuk O."/>
            <person name="Ravin N."/>
        </authorList>
    </citation>
    <scope>NUCLEOTIDE SEQUENCE [LARGE SCALE GENOMIC DNA]</scope>
    <source>
        <strain evidence="1">ShG14-8</strain>
    </source>
</reference>
<evidence type="ECO:0000313" key="1">
    <source>
        <dbReference type="EMBL" id="KXS31006.1"/>
    </source>
</evidence>
<feature type="non-terminal residue" evidence="1">
    <location>
        <position position="1"/>
    </location>
</feature>
<organism evidence="1 2">
    <name type="scientific">Candidatus Gallionella acididurans</name>
    <dbReference type="NCBI Taxonomy" id="1796491"/>
    <lineage>
        <taxon>Bacteria</taxon>
        <taxon>Pseudomonadati</taxon>
        <taxon>Pseudomonadota</taxon>
        <taxon>Betaproteobacteria</taxon>
        <taxon>Nitrosomonadales</taxon>
        <taxon>Gallionellaceae</taxon>
        <taxon>Gallionella</taxon>
    </lineage>
</organism>
<protein>
    <submittedName>
        <fullName evidence="1">Uncharacterized protein</fullName>
    </submittedName>
</protein>
<comment type="caution">
    <text evidence="1">The sequence shown here is derived from an EMBL/GenBank/DDBJ whole genome shotgun (WGS) entry which is preliminary data.</text>
</comment>
<dbReference type="Proteomes" id="UP000070578">
    <property type="component" value="Unassembled WGS sequence"/>
</dbReference>
<gene>
    <name evidence="1" type="ORF">AWT59_2863</name>
</gene>
<proteinExistence type="predicted"/>
<reference evidence="1 2" key="1">
    <citation type="submission" date="2016-02" db="EMBL/GenBank/DDBJ databases">
        <authorList>
            <person name="Wen L."/>
            <person name="He K."/>
            <person name="Yang H."/>
        </authorList>
    </citation>
    <scope>NUCLEOTIDE SEQUENCE [LARGE SCALE GENOMIC DNA]</scope>
    <source>
        <strain evidence="1">ShG14-8</strain>
    </source>
</reference>
<dbReference type="AlphaFoldDB" id="A0A139BPS8"/>